<reference evidence="1 2" key="1">
    <citation type="submission" date="2018-08" db="EMBL/GenBank/DDBJ databases">
        <title>Draft genome of the lignicolous fungus Coniochaeta pulveracea.</title>
        <authorList>
            <person name="Borstlap C.J."/>
            <person name="De Witt R.N."/>
            <person name="Botha A."/>
            <person name="Volschenk H."/>
        </authorList>
    </citation>
    <scope>NUCLEOTIDE SEQUENCE [LARGE SCALE GENOMIC DNA]</scope>
    <source>
        <strain evidence="1 2">CAB683</strain>
    </source>
</reference>
<evidence type="ECO:0000313" key="2">
    <source>
        <dbReference type="Proteomes" id="UP000275385"/>
    </source>
</evidence>
<dbReference type="InterPro" id="IPR024080">
    <property type="entry name" value="Neurolysin/TOP_N"/>
</dbReference>
<proteinExistence type="predicted"/>
<keyword evidence="2" id="KW-1185">Reference proteome</keyword>
<dbReference type="Proteomes" id="UP000275385">
    <property type="component" value="Unassembled WGS sequence"/>
</dbReference>
<dbReference type="SUPFAM" id="SSF55486">
    <property type="entry name" value="Metalloproteases ('zincins'), catalytic domain"/>
    <property type="match status" value="1"/>
</dbReference>
<evidence type="ECO:0000313" key="1">
    <source>
        <dbReference type="EMBL" id="RKU44008.1"/>
    </source>
</evidence>
<gene>
    <name evidence="1" type="ORF">DL546_007202</name>
</gene>
<dbReference type="Gene3D" id="1.20.1050.40">
    <property type="entry name" value="Endopeptidase. Chain P, domain 1"/>
    <property type="match status" value="1"/>
</dbReference>
<dbReference type="OrthoDB" id="534666at2759"/>
<sequence length="138" mass="15667">MSVDKLGIPPQSAPVFTARPNSIIENTRRLIEQAREVQRQVMEDVEPGSATFSNVILPLAHSENAAAVESHILRFYRFVSADSELREASRKAQNLWDEFCIGTAMNEGLFNLVDAVLEKHEELDTESLHLLRRKHKNQ</sequence>
<accession>A0A420Y7X9</accession>
<comment type="caution">
    <text evidence="1">The sequence shown here is derived from an EMBL/GenBank/DDBJ whole genome shotgun (WGS) entry which is preliminary data.</text>
</comment>
<dbReference type="AlphaFoldDB" id="A0A420Y7X9"/>
<dbReference type="EMBL" id="QVQW01000036">
    <property type="protein sequence ID" value="RKU44008.1"/>
    <property type="molecule type" value="Genomic_DNA"/>
</dbReference>
<protein>
    <submittedName>
        <fullName evidence="1">Uncharacterized protein</fullName>
    </submittedName>
</protein>
<organism evidence="1 2">
    <name type="scientific">Coniochaeta pulveracea</name>
    <dbReference type="NCBI Taxonomy" id="177199"/>
    <lineage>
        <taxon>Eukaryota</taxon>
        <taxon>Fungi</taxon>
        <taxon>Dikarya</taxon>
        <taxon>Ascomycota</taxon>
        <taxon>Pezizomycotina</taxon>
        <taxon>Sordariomycetes</taxon>
        <taxon>Sordariomycetidae</taxon>
        <taxon>Coniochaetales</taxon>
        <taxon>Coniochaetaceae</taxon>
        <taxon>Coniochaeta</taxon>
    </lineage>
</organism>
<name>A0A420Y7X9_9PEZI</name>